<name>A0AAV9X1R2_9PEZI</name>
<feature type="signal peptide" evidence="1">
    <location>
        <begin position="1"/>
        <end position="18"/>
    </location>
</feature>
<gene>
    <name evidence="2" type="ORF">TWF694_003781</name>
</gene>
<keyword evidence="1" id="KW-0732">Signal</keyword>
<keyword evidence="3" id="KW-1185">Reference proteome</keyword>
<evidence type="ECO:0000313" key="2">
    <source>
        <dbReference type="EMBL" id="KAK6530429.1"/>
    </source>
</evidence>
<evidence type="ECO:0000256" key="1">
    <source>
        <dbReference type="SAM" id="SignalP"/>
    </source>
</evidence>
<sequence>MKFVSTIIVAILSVAVMAAPAPDAAPEAAPVLQKRCSAGAICSDGSCYFWNCNQFGCSEGGKTGQKC</sequence>
<reference evidence="2 3" key="1">
    <citation type="submission" date="2019-10" db="EMBL/GenBank/DDBJ databases">
        <authorList>
            <person name="Palmer J.M."/>
        </authorList>
    </citation>
    <scope>NUCLEOTIDE SEQUENCE [LARGE SCALE GENOMIC DNA]</scope>
    <source>
        <strain evidence="2 3">TWF694</strain>
    </source>
</reference>
<accession>A0AAV9X1R2</accession>
<dbReference type="Proteomes" id="UP001365542">
    <property type="component" value="Unassembled WGS sequence"/>
</dbReference>
<dbReference type="EMBL" id="JAVHJO010000013">
    <property type="protein sequence ID" value="KAK6530429.1"/>
    <property type="molecule type" value="Genomic_DNA"/>
</dbReference>
<organism evidence="2 3">
    <name type="scientific">Orbilia ellipsospora</name>
    <dbReference type="NCBI Taxonomy" id="2528407"/>
    <lineage>
        <taxon>Eukaryota</taxon>
        <taxon>Fungi</taxon>
        <taxon>Dikarya</taxon>
        <taxon>Ascomycota</taxon>
        <taxon>Pezizomycotina</taxon>
        <taxon>Orbiliomycetes</taxon>
        <taxon>Orbiliales</taxon>
        <taxon>Orbiliaceae</taxon>
        <taxon>Orbilia</taxon>
    </lineage>
</organism>
<comment type="caution">
    <text evidence="2">The sequence shown here is derived from an EMBL/GenBank/DDBJ whole genome shotgun (WGS) entry which is preliminary data.</text>
</comment>
<proteinExistence type="predicted"/>
<dbReference type="AlphaFoldDB" id="A0AAV9X1R2"/>
<evidence type="ECO:0000313" key="3">
    <source>
        <dbReference type="Proteomes" id="UP001365542"/>
    </source>
</evidence>
<feature type="chain" id="PRO_5043799272" evidence="1">
    <location>
        <begin position="19"/>
        <end position="67"/>
    </location>
</feature>
<protein>
    <submittedName>
        <fullName evidence="2">Uncharacterized protein</fullName>
    </submittedName>
</protein>